<dbReference type="Pfam" id="PF10756">
    <property type="entry name" value="bPH_6"/>
    <property type="match status" value="1"/>
</dbReference>
<feature type="domain" description="Low molecular weight protein antigen 6 PH" evidence="2">
    <location>
        <begin position="69"/>
        <end position="122"/>
    </location>
</feature>
<evidence type="ECO:0000313" key="4">
    <source>
        <dbReference type="Proteomes" id="UP001500642"/>
    </source>
</evidence>
<comment type="caution">
    <text evidence="3">The sequence shown here is derived from an EMBL/GenBank/DDBJ whole genome shotgun (WGS) entry which is preliminary data.</text>
</comment>
<feature type="transmembrane region" description="Helical" evidence="1">
    <location>
        <begin position="20"/>
        <end position="41"/>
    </location>
</feature>
<reference evidence="4" key="1">
    <citation type="journal article" date="2019" name="Int. J. Syst. Evol. Microbiol.">
        <title>The Global Catalogue of Microorganisms (GCM) 10K type strain sequencing project: providing services to taxonomists for standard genome sequencing and annotation.</title>
        <authorList>
            <consortium name="The Broad Institute Genomics Platform"/>
            <consortium name="The Broad Institute Genome Sequencing Center for Infectious Disease"/>
            <person name="Wu L."/>
            <person name="Ma J."/>
        </authorList>
    </citation>
    <scope>NUCLEOTIDE SEQUENCE [LARGE SCALE GENOMIC DNA]</scope>
    <source>
        <strain evidence="4">JCM 17808</strain>
    </source>
</reference>
<accession>A0ABP8JIB8</accession>
<keyword evidence="1" id="KW-0472">Membrane</keyword>
<keyword evidence="4" id="KW-1185">Reference proteome</keyword>
<evidence type="ECO:0000313" key="3">
    <source>
        <dbReference type="EMBL" id="GAA4391247.1"/>
    </source>
</evidence>
<sequence>MTAHTPPPPAPQSSVLRTGGSRLIVATVGLTCAIALVTVMLQAPPGRAAGLAGIAVAPAVLAWVLYGHPHLRIAPDGLWIANPLRTHDVPWSAITGLDERLGLSVERTDGGPIAAWALPAAGRGIVRTTGTRARIAARTSPQIAAVHAARAASAAAPADRAGAVVESRWNVPNLVLLGLAASWFAIGLATL</sequence>
<evidence type="ECO:0000256" key="1">
    <source>
        <dbReference type="SAM" id="Phobius"/>
    </source>
</evidence>
<dbReference type="RefSeq" id="WP_295687525.1">
    <property type="nucleotide sequence ID" value="NZ_BAABGL010000012.1"/>
</dbReference>
<gene>
    <name evidence="3" type="ORF">GCM10023167_18440</name>
</gene>
<protein>
    <recommendedName>
        <fullName evidence="2">Low molecular weight protein antigen 6 PH domain-containing protein</fullName>
    </recommendedName>
</protein>
<keyword evidence="1" id="KW-1133">Transmembrane helix</keyword>
<keyword evidence="1" id="KW-0812">Transmembrane</keyword>
<feature type="transmembrane region" description="Helical" evidence="1">
    <location>
        <begin position="171"/>
        <end position="190"/>
    </location>
</feature>
<dbReference type="InterPro" id="IPR019692">
    <property type="entry name" value="CFP-6_PH"/>
</dbReference>
<dbReference type="EMBL" id="BAABGL010000012">
    <property type="protein sequence ID" value="GAA4391247.1"/>
    <property type="molecule type" value="Genomic_DNA"/>
</dbReference>
<proteinExistence type="predicted"/>
<name>A0ABP8JIB8_9MICO</name>
<dbReference type="Proteomes" id="UP001500642">
    <property type="component" value="Unassembled WGS sequence"/>
</dbReference>
<feature type="transmembrane region" description="Helical" evidence="1">
    <location>
        <begin position="48"/>
        <end position="66"/>
    </location>
</feature>
<organism evidence="3 4">
    <name type="scientific">Brevibacterium pityocampae</name>
    <dbReference type="NCBI Taxonomy" id="506594"/>
    <lineage>
        <taxon>Bacteria</taxon>
        <taxon>Bacillati</taxon>
        <taxon>Actinomycetota</taxon>
        <taxon>Actinomycetes</taxon>
        <taxon>Micrococcales</taxon>
        <taxon>Brevibacteriaceae</taxon>
        <taxon>Brevibacterium</taxon>
    </lineage>
</organism>
<evidence type="ECO:0000259" key="2">
    <source>
        <dbReference type="Pfam" id="PF10756"/>
    </source>
</evidence>